<keyword evidence="1" id="KW-0547">Nucleotide-binding</keyword>
<dbReference type="OrthoDB" id="5420347at2"/>
<dbReference type="Proteomes" id="UP000184128">
    <property type="component" value="Unassembled WGS sequence"/>
</dbReference>
<dbReference type="RefSeq" id="WP_073297021.1">
    <property type="nucleotide sequence ID" value="NZ_FQUF01000011.1"/>
</dbReference>
<dbReference type="SUPFAM" id="SSF56059">
    <property type="entry name" value="Glutathione synthetase ATP-binding domain-like"/>
    <property type="match status" value="1"/>
</dbReference>
<sequence>MVNSKETFLPILIGTDLNTYTMAISFHEEYGIKPVVVGRAPLPFTEGSTIISEFYYTDRIDDEEFFVGYLKELAKKYHSKYENLLLIGTNDEYVTFIINNAEALSTTFKFSNIDKEWVPQLFLKKNFYQLCARYGLNAPLTFYYSCLSEEPFDEEVPFPLVVKPSNGIQYYENPFEGMQKVYLIENYEELHNVINKIKASGYQDELIIQDYIPGEDTAMWDSVYYGNRNGKPQLVSLGQVVLQEPTTTGVGNYTALIVRDKKKESHKIIMDKLAHFMNQIGYKGFANFDLKYDERDGKFKVFEVNIRQGRSSYYLTQCGYNIAKIIVDDVIYHKEKEFDYVGGENLFAVIPKAVIKNYTKDPLIKEEVKDLISRGKYNSPIFYKADKGLKRRIFMTLRQTNYFRKYKNNPLKD</sequence>
<accession>A0A1M4VDN0</accession>
<dbReference type="GO" id="GO:0005524">
    <property type="term" value="F:ATP binding"/>
    <property type="evidence" value="ECO:0007669"/>
    <property type="project" value="UniProtKB-UniRule"/>
</dbReference>
<dbReference type="PROSITE" id="PS50975">
    <property type="entry name" value="ATP_GRASP"/>
    <property type="match status" value="1"/>
</dbReference>
<reference evidence="3 4" key="1">
    <citation type="submission" date="2016-11" db="EMBL/GenBank/DDBJ databases">
        <authorList>
            <person name="Jaros S."/>
            <person name="Januszkiewicz K."/>
            <person name="Wedrychowicz H."/>
        </authorList>
    </citation>
    <scope>NUCLEOTIDE SEQUENCE [LARGE SCALE GENOMIC DNA]</scope>
    <source>
        <strain evidence="3 4">DSM 15692</strain>
    </source>
</reference>
<dbReference type="EMBL" id="FQUF01000011">
    <property type="protein sequence ID" value="SHE67079.1"/>
    <property type="molecule type" value="Genomic_DNA"/>
</dbReference>
<protein>
    <submittedName>
        <fullName evidence="3">D-aspartate ligase</fullName>
    </submittedName>
</protein>
<evidence type="ECO:0000259" key="2">
    <source>
        <dbReference type="PROSITE" id="PS50975"/>
    </source>
</evidence>
<keyword evidence="1" id="KW-0067">ATP-binding</keyword>
<evidence type="ECO:0000313" key="4">
    <source>
        <dbReference type="Proteomes" id="UP000184128"/>
    </source>
</evidence>
<dbReference type="InterPro" id="IPR011761">
    <property type="entry name" value="ATP-grasp"/>
</dbReference>
<dbReference type="STRING" id="1121025.SAMN02745249_00890"/>
<proteinExistence type="predicted"/>
<evidence type="ECO:0000313" key="3">
    <source>
        <dbReference type="EMBL" id="SHE67079.1"/>
    </source>
</evidence>
<dbReference type="GO" id="GO:0016874">
    <property type="term" value="F:ligase activity"/>
    <property type="evidence" value="ECO:0007669"/>
    <property type="project" value="UniProtKB-KW"/>
</dbReference>
<evidence type="ECO:0000256" key="1">
    <source>
        <dbReference type="PROSITE-ProRule" id="PRU00409"/>
    </source>
</evidence>
<organism evidence="3 4">
    <name type="scientific">Atopostipes suicloacalis DSM 15692</name>
    <dbReference type="NCBI Taxonomy" id="1121025"/>
    <lineage>
        <taxon>Bacteria</taxon>
        <taxon>Bacillati</taxon>
        <taxon>Bacillota</taxon>
        <taxon>Bacilli</taxon>
        <taxon>Lactobacillales</taxon>
        <taxon>Carnobacteriaceae</taxon>
        <taxon>Atopostipes</taxon>
    </lineage>
</organism>
<keyword evidence="3" id="KW-0436">Ligase</keyword>
<name>A0A1M4VDN0_9LACT</name>
<dbReference type="Gene3D" id="3.30.470.20">
    <property type="entry name" value="ATP-grasp fold, B domain"/>
    <property type="match status" value="1"/>
</dbReference>
<keyword evidence="4" id="KW-1185">Reference proteome</keyword>
<gene>
    <name evidence="3" type="ORF">SAMN02745249_00890</name>
</gene>
<dbReference type="AlphaFoldDB" id="A0A1M4VDN0"/>
<feature type="domain" description="ATP-grasp" evidence="2">
    <location>
        <begin position="128"/>
        <end position="331"/>
    </location>
</feature>
<dbReference type="GO" id="GO:0046872">
    <property type="term" value="F:metal ion binding"/>
    <property type="evidence" value="ECO:0007669"/>
    <property type="project" value="InterPro"/>
</dbReference>